<dbReference type="Gene3D" id="2.40.37.10">
    <property type="entry name" value="Lyase, Ornithine Decarboxylase, Chain A, domain 1"/>
    <property type="match status" value="1"/>
</dbReference>
<dbReference type="GO" id="GO:0008784">
    <property type="term" value="F:alanine racemase activity"/>
    <property type="evidence" value="ECO:0007669"/>
    <property type="project" value="UniProtKB-UniRule"/>
</dbReference>
<dbReference type="Gene3D" id="3.20.20.10">
    <property type="entry name" value="Alanine racemase"/>
    <property type="match status" value="1"/>
</dbReference>
<dbReference type="InterPro" id="IPR009006">
    <property type="entry name" value="Ala_racemase/Decarboxylase_C"/>
</dbReference>
<evidence type="ECO:0000256" key="2">
    <source>
        <dbReference type="ARBA" id="ARBA00001933"/>
    </source>
</evidence>
<dbReference type="GO" id="GO:0005829">
    <property type="term" value="C:cytosol"/>
    <property type="evidence" value="ECO:0007669"/>
    <property type="project" value="TreeGrafter"/>
</dbReference>
<evidence type="ECO:0000259" key="8">
    <source>
        <dbReference type="SMART" id="SM01005"/>
    </source>
</evidence>
<dbReference type="OrthoDB" id="9813814at2"/>
<name>A0A3P5WF90_9BACL</name>
<dbReference type="PRINTS" id="PR00992">
    <property type="entry name" value="ALARACEMASE"/>
</dbReference>
<keyword evidence="10" id="KW-1185">Reference proteome</keyword>
<dbReference type="UniPathway" id="UPA00042">
    <property type="reaction ID" value="UER00497"/>
</dbReference>
<proteinExistence type="inferred from homology"/>
<dbReference type="GO" id="GO:0030170">
    <property type="term" value="F:pyridoxal phosphate binding"/>
    <property type="evidence" value="ECO:0007669"/>
    <property type="project" value="UniProtKB-UniRule"/>
</dbReference>
<dbReference type="InterPro" id="IPR001608">
    <property type="entry name" value="Ala_racemase_N"/>
</dbReference>
<comment type="cofactor">
    <cofactor evidence="2 5 6">
        <name>pyridoxal 5'-phosphate</name>
        <dbReference type="ChEBI" id="CHEBI:597326"/>
    </cofactor>
</comment>
<dbReference type="InterPro" id="IPR011079">
    <property type="entry name" value="Ala_racemase_C"/>
</dbReference>
<dbReference type="Proteomes" id="UP000270468">
    <property type="component" value="Unassembled WGS sequence"/>
</dbReference>
<feature type="binding site" evidence="5 7">
    <location>
        <position position="315"/>
    </location>
    <ligand>
        <name>substrate</name>
    </ligand>
</feature>
<comment type="pathway">
    <text evidence="5">Amino-acid biosynthesis; D-alanine biosynthesis; D-alanine from L-alanine: step 1/1.</text>
</comment>
<feature type="modified residue" description="N6-(pyridoxal phosphate)lysine" evidence="5 6">
    <location>
        <position position="41"/>
    </location>
</feature>
<dbReference type="PROSITE" id="PS00395">
    <property type="entry name" value="ALANINE_RACEMASE"/>
    <property type="match status" value="1"/>
</dbReference>
<comment type="function">
    <text evidence="5">Catalyzes the interconversion of L-alanine and D-alanine. May also act on other amino acids.</text>
</comment>
<feature type="active site" description="Proton acceptor; specific for D-alanine" evidence="5">
    <location>
        <position position="41"/>
    </location>
</feature>
<feature type="binding site" evidence="5 7">
    <location>
        <position position="139"/>
    </location>
    <ligand>
        <name>substrate</name>
    </ligand>
</feature>
<protein>
    <recommendedName>
        <fullName evidence="5">Alanine racemase</fullName>
        <ecNumber evidence="5">5.1.1.1</ecNumber>
    </recommendedName>
</protein>
<gene>
    <name evidence="9" type="primary">alr</name>
    <name evidence="9" type="ORF">FILTAD_00401</name>
</gene>
<dbReference type="GO" id="GO:0030632">
    <property type="term" value="P:D-alanine biosynthetic process"/>
    <property type="evidence" value="ECO:0007669"/>
    <property type="project" value="UniProtKB-UniRule"/>
</dbReference>
<dbReference type="EMBL" id="UXAV01000018">
    <property type="protein sequence ID" value="VDC19955.1"/>
    <property type="molecule type" value="Genomic_DNA"/>
</dbReference>
<evidence type="ECO:0000256" key="5">
    <source>
        <dbReference type="HAMAP-Rule" id="MF_01201"/>
    </source>
</evidence>
<dbReference type="FunFam" id="3.20.20.10:FF:000002">
    <property type="entry name" value="Alanine racemase"/>
    <property type="match status" value="1"/>
</dbReference>
<dbReference type="Pfam" id="PF00842">
    <property type="entry name" value="Ala_racemase_C"/>
    <property type="match status" value="1"/>
</dbReference>
<dbReference type="PANTHER" id="PTHR30511">
    <property type="entry name" value="ALANINE RACEMASE"/>
    <property type="match status" value="1"/>
</dbReference>
<dbReference type="InterPro" id="IPR020622">
    <property type="entry name" value="Ala_racemase_pyridoxalP-BS"/>
</dbReference>
<dbReference type="InterPro" id="IPR029066">
    <property type="entry name" value="PLP-binding_barrel"/>
</dbReference>
<sequence>MENSVFYQPTKAIVNLEAIRTNINSLRNYLALETKIIAVVKADGYGNGEVEVARTALEAGVEMISVATPDEAVRLRRAGISGDILVMGPSPISFAKEAAASGITIAVSNVEWLQNVEDACKDLQKQLKIHVKIDTGMGRIGLRDEEALQSLVTFVNKSKHVVIDGVFTHFACADEENSQRTEEQFALFMKLVDTMPEKPRLVHAANSAAALLYPDFALDAVRFGIALYGIAPSEYVGGRIPLRLERSFSLVSELTYVKRLSSGNRISYGGTYETTEEEWIGTIPIGYADGLRRSLRGQEVLIAGERIPIVGTICMDQCMVRLPREMPIGENVTLIGRQGDEEITMEEWATRLGTIPYEIAVSISKRVPRFFKGISGQPE</sequence>
<evidence type="ECO:0000256" key="4">
    <source>
        <dbReference type="ARBA" id="ARBA00023235"/>
    </source>
</evidence>
<dbReference type="AlphaFoldDB" id="A0A3P5WF90"/>
<dbReference type="CDD" id="cd00430">
    <property type="entry name" value="PLPDE_III_AR"/>
    <property type="match status" value="1"/>
</dbReference>
<dbReference type="FunFam" id="2.40.37.10:FF:000006">
    <property type="entry name" value="Alanine racemase"/>
    <property type="match status" value="1"/>
</dbReference>
<evidence type="ECO:0000256" key="6">
    <source>
        <dbReference type="PIRSR" id="PIRSR600821-50"/>
    </source>
</evidence>
<evidence type="ECO:0000256" key="1">
    <source>
        <dbReference type="ARBA" id="ARBA00000316"/>
    </source>
</evidence>
<evidence type="ECO:0000256" key="7">
    <source>
        <dbReference type="PIRSR" id="PIRSR600821-52"/>
    </source>
</evidence>
<organism evidence="9 10">
    <name type="scientific">Filibacter tadaridae</name>
    <dbReference type="NCBI Taxonomy" id="2483811"/>
    <lineage>
        <taxon>Bacteria</taxon>
        <taxon>Bacillati</taxon>
        <taxon>Bacillota</taxon>
        <taxon>Bacilli</taxon>
        <taxon>Bacillales</taxon>
        <taxon>Caryophanaceae</taxon>
        <taxon>Filibacter</taxon>
    </lineage>
</organism>
<accession>A0A3P5WF90</accession>
<dbReference type="PANTHER" id="PTHR30511:SF0">
    <property type="entry name" value="ALANINE RACEMASE, CATABOLIC-RELATED"/>
    <property type="match status" value="1"/>
</dbReference>
<dbReference type="SUPFAM" id="SSF50621">
    <property type="entry name" value="Alanine racemase C-terminal domain-like"/>
    <property type="match status" value="1"/>
</dbReference>
<comment type="catalytic activity">
    <reaction evidence="1 5">
        <text>L-alanine = D-alanine</text>
        <dbReference type="Rhea" id="RHEA:20249"/>
        <dbReference type="ChEBI" id="CHEBI:57416"/>
        <dbReference type="ChEBI" id="CHEBI:57972"/>
        <dbReference type="EC" id="5.1.1.1"/>
    </reaction>
</comment>
<dbReference type="HAMAP" id="MF_01201">
    <property type="entry name" value="Ala_racemase"/>
    <property type="match status" value="1"/>
</dbReference>
<keyword evidence="4 5" id="KW-0413">Isomerase</keyword>
<dbReference type="SMART" id="SM01005">
    <property type="entry name" value="Ala_racemase_C"/>
    <property type="match status" value="1"/>
</dbReference>
<dbReference type="NCBIfam" id="TIGR00492">
    <property type="entry name" value="alr"/>
    <property type="match status" value="1"/>
</dbReference>
<evidence type="ECO:0000313" key="10">
    <source>
        <dbReference type="Proteomes" id="UP000270468"/>
    </source>
</evidence>
<dbReference type="GO" id="GO:0009252">
    <property type="term" value="P:peptidoglycan biosynthetic process"/>
    <property type="evidence" value="ECO:0007669"/>
    <property type="project" value="TreeGrafter"/>
</dbReference>
<dbReference type="InterPro" id="IPR000821">
    <property type="entry name" value="Ala_racemase"/>
</dbReference>
<dbReference type="RefSeq" id="WP_124068854.1">
    <property type="nucleotide sequence ID" value="NZ_CBCRXF010000010.1"/>
</dbReference>
<evidence type="ECO:0000313" key="9">
    <source>
        <dbReference type="EMBL" id="VDC19955.1"/>
    </source>
</evidence>
<comment type="similarity">
    <text evidence="5">Belongs to the alanine racemase family.</text>
</comment>
<reference evidence="9 10" key="1">
    <citation type="submission" date="2018-11" db="EMBL/GenBank/DDBJ databases">
        <authorList>
            <person name="Criscuolo A."/>
        </authorList>
    </citation>
    <scope>NUCLEOTIDE SEQUENCE [LARGE SCALE GENOMIC DNA]</scope>
    <source>
        <strain evidence="9">ATB-66</strain>
    </source>
</reference>
<evidence type="ECO:0000256" key="3">
    <source>
        <dbReference type="ARBA" id="ARBA00022898"/>
    </source>
</evidence>
<keyword evidence="3 5" id="KW-0663">Pyridoxal phosphate</keyword>
<dbReference type="SUPFAM" id="SSF51419">
    <property type="entry name" value="PLP-binding barrel"/>
    <property type="match status" value="1"/>
</dbReference>
<dbReference type="Pfam" id="PF01168">
    <property type="entry name" value="Ala_racemase_N"/>
    <property type="match status" value="1"/>
</dbReference>
<dbReference type="EC" id="5.1.1.1" evidence="5"/>
<feature type="domain" description="Alanine racemase C-terminal" evidence="8">
    <location>
        <begin position="247"/>
        <end position="372"/>
    </location>
</feature>
<feature type="active site" description="Proton acceptor; specific for L-alanine" evidence="5">
    <location>
        <position position="268"/>
    </location>
</feature>